<feature type="transmembrane region" description="Helical" evidence="1">
    <location>
        <begin position="125"/>
        <end position="143"/>
    </location>
</feature>
<dbReference type="RefSeq" id="WP_084666789.1">
    <property type="nucleotide sequence ID" value="NZ_LT838272.1"/>
</dbReference>
<dbReference type="AlphaFoldDB" id="A0A1W1W357"/>
<proteinExistence type="predicted"/>
<keyword evidence="3" id="KW-1185">Reference proteome</keyword>
<feature type="transmembrane region" description="Helical" evidence="1">
    <location>
        <begin position="12"/>
        <end position="30"/>
    </location>
</feature>
<keyword evidence="1" id="KW-1133">Transmembrane helix</keyword>
<reference evidence="2 3" key="1">
    <citation type="submission" date="2017-04" db="EMBL/GenBank/DDBJ databases">
        <authorList>
            <person name="Afonso C.L."/>
            <person name="Miller P.J."/>
            <person name="Scott M.A."/>
            <person name="Spackman E."/>
            <person name="Goraichik I."/>
            <person name="Dimitrov K.M."/>
            <person name="Suarez D.L."/>
            <person name="Swayne D.E."/>
        </authorList>
    </citation>
    <scope>NUCLEOTIDE SEQUENCE [LARGE SCALE GENOMIC DNA]</scope>
    <source>
        <strain evidence="2 3">ToBE</strain>
    </source>
</reference>
<organism evidence="2 3">
    <name type="scientific">Thermanaeromonas toyohensis ToBE</name>
    <dbReference type="NCBI Taxonomy" id="698762"/>
    <lineage>
        <taxon>Bacteria</taxon>
        <taxon>Bacillati</taxon>
        <taxon>Bacillota</taxon>
        <taxon>Clostridia</taxon>
        <taxon>Neomoorellales</taxon>
        <taxon>Neomoorellaceae</taxon>
        <taxon>Thermanaeromonas</taxon>
    </lineage>
</organism>
<name>A0A1W1W357_9FIRM</name>
<dbReference type="STRING" id="698762.SAMN00808754_3139"/>
<keyword evidence="1" id="KW-0812">Transmembrane</keyword>
<dbReference type="Proteomes" id="UP000192569">
    <property type="component" value="Chromosome I"/>
</dbReference>
<protein>
    <submittedName>
        <fullName evidence="2">Uncharacterized protein</fullName>
    </submittedName>
</protein>
<keyword evidence="1" id="KW-0472">Membrane</keyword>
<dbReference type="EMBL" id="LT838272">
    <property type="protein sequence ID" value="SMB99890.1"/>
    <property type="molecule type" value="Genomic_DNA"/>
</dbReference>
<sequence length="153" mass="16763">MKPDKRLILRRAVLVGLIASLILLTFYFLVVGFTSGSFKHSRELLAQDAFYVLLIAAGFGTQVGLFSYIRQVQKLVRVRGAGAVAASGTGASTVSMLACCLHHIGEVLPVLAASGVAIFFEQYRYPVMWVGIAINLLGIYLMVRMITRHGFRL</sequence>
<feature type="transmembrane region" description="Helical" evidence="1">
    <location>
        <begin position="50"/>
        <end position="69"/>
    </location>
</feature>
<evidence type="ECO:0000313" key="2">
    <source>
        <dbReference type="EMBL" id="SMB99890.1"/>
    </source>
</evidence>
<evidence type="ECO:0000256" key="1">
    <source>
        <dbReference type="SAM" id="Phobius"/>
    </source>
</evidence>
<feature type="transmembrane region" description="Helical" evidence="1">
    <location>
        <begin position="81"/>
        <end position="105"/>
    </location>
</feature>
<evidence type="ECO:0000313" key="3">
    <source>
        <dbReference type="Proteomes" id="UP000192569"/>
    </source>
</evidence>
<gene>
    <name evidence="2" type="ORF">SAMN00808754_3139</name>
</gene>
<accession>A0A1W1W357</accession>